<proteinExistence type="inferred from homology"/>
<dbReference type="PANTHER" id="PTHR43335">
    <property type="entry name" value="ABC TRANSPORTER, ATP-BINDING PROTEIN"/>
    <property type="match status" value="1"/>
</dbReference>
<dbReference type="PROSITE" id="PS50893">
    <property type="entry name" value="ABC_TRANSPORTER_2"/>
    <property type="match status" value="1"/>
</dbReference>
<evidence type="ECO:0000256" key="4">
    <source>
        <dbReference type="ARBA" id="ARBA00022840"/>
    </source>
</evidence>
<dbReference type="InterPro" id="IPR003439">
    <property type="entry name" value="ABC_transporter-like_ATP-bd"/>
</dbReference>
<keyword evidence="3" id="KW-0547">Nucleotide-binding</keyword>
<keyword evidence="4 6" id="KW-0067">ATP-binding</keyword>
<evidence type="ECO:0000313" key="7">
    <source>
        <dbReference type="Proteomes" id="UP001224674"/>
    </source>
</evidence>
<dbReference type="GO" id="GO:0005524">
    <property type="term" value="F:ATP binding"/>
    <property type="evidence" value="ECO:0007669"/>
    <property type="project" value="UniProtKB-KW"/>
</dbReference>
<dbReference type="PANTHER" id="PTHR43335:SF4">
    <property type="entry name" value="ABC TRANSPORTER, ATP-BINDING PROTEIN"/>
    <property type="match status" value="1"/>
</dbReference>
<dbReference type="InterPro" id="IPR003593">
    <property type="entry name" value="AAA+_ATPase"/>
</dbReference>
<dbReference type="InterPro" id="IPR017871">
    <property type="entry name" value="ABC_transporter-like_CS"/>
</dbReference>
<evidence type="ECO:0000259" key="5">
    <source>
        <dbReference type="PROSITE" id="PS50893"/>
    </source>
</evidence>
<dbReference type="PROSITE" id="PS00211">
    <property type="entry name" value="ABC_TRANSPORTER_1"/>
    <property type="match status" value="1"/>
</dbReference>
<dbReference type="RefSeq" id="WP_070638026.1">
    <property type="nucleotide sequence ID" value="NZ_CP122566.1"/>
</dbReference>
<keyword evidence="2" id="KW-0813">Transport</keyword>
<dbReference type="Proteomes" id="UP001224674">
    <property type="component" value="Chromosome"/>
</dbReference>
<organism evidence="6 7">
    <name type="scientific">Auritidibacter ignavus</name>
    <dbReference type="NCBI Taxonomy" id="678932"/>
    <lineage>
        <taxon>Bacteria</taxon>
        <taxon>Bacillati</taxon>
        <taxon>Actinomycetota</taxon>
        <taxon>Actinomycetes</taxon>
        <taxon>Micrococcales</taxon>
        <taxon>Micrococcaceae</taxon>
        <taxon>Auritidibacter</taxon>
    </lineage>
</organism>
<evidence type="ECO:0000256" key="3">
    <source>
        <dbReference type="ARBA" id="ARBA00022741"/>
    </source>
</evidence>
<dbReference type="EMBL" id="CP122566">
    <property type="protein sequence ID" value="WGH92511.1"/>
    <property type="molecule type" value="Genomic_DNA"/>
</dbReference>
<comment type="similarity">
    <text evidence="1">Belongs to the ABC transporter superfamily.</text>
</comment>
<dbReference type="SUPFAM" id="SSF52540">
    <property type="entry name" value="P-loop containing nucleoside triphosphate hydrolases"/>
    <property type="match status" value="1"/>
</dbReference>
<evidence type="ECO:0000256" key="2">
    <source>
        <dbReference type="ARBA" id="ARBA00022448"/>
    </source>
</evidence>
<dbReference type="SMART" id="SM00382">
    <property type="entry name" value="AAA"/>
    <property type="match status" value="1"/>
</dbReference>
<sequence>MNGVAVEADRLTKRFGSVSAVEGISLTVTHGRVTGLLGPNGAGKSTTLRMLLGLIRPDEGTAVIGGSRYVDLPDPTARVGAVIDGGGLQPSLTARQHLRVHAALGGHDDERVETVSALLGTDAFARRRVRTFSLGMRQRLSVATALLGDPSILILDEPANGLDPAGIAWLRGFLRDFADRGGAVLLASHVLSEVEQIVDDVILIDRGRTIRRGSLGDLTDGGQRSLEDVFLTLTSTGSRTGGEGEVRR</sequence>
<gene>
    <name evidence="6" type="ORF">QDX21_09340</name>
</gene>
<dbReference type="Gene3D" id="3.40.50.300">
    <property type="entry name" value="P-loop containing nucleotide triphosphate hydrolases"/>
    <property type="match status" value="1"/>
</dbReference>
<dbReference type="GO" id="GO:0016887">
    <property type="term" value="F:ATP hydrolysis activity"/>
    <property type="evidence" value="ECO:0007669"/>
    <property type="project" value="InterPro"/>
</dbReference>
<keyword evidence="7" id="KW-1185">Reference proteome</keyword>
<dbReference type="InterPro" id="IPR027417">
    <property type="entry name" value="P-loop_NTPase"/>
</dbReference>
<accession>A0AAJ6AFT1</accession>
<evidence type="ECO:0000256" key="1">
    <source>
        <dbReference type="ARBA" id="ARBA00005417"/>
    </source>
</evidence>
<feature type="domain" description="ABC transporter" evidence="5">
    <location>
        <begin position="6"/>
        <end position="231"/>
    </location>
</feature>
<name>A0AAJ6AFT1_9MICC</name>
<dbReference type="AlphaFoldDB" id="A0AAJ6AFT1"/>
<reference evidence="6 7" key="1">
    <citation type="submission" date="2023-03" db="EMBL/GenBank/DDBJ databases">
        <title>Complete genome sequences of several Auritidibacter ignavus strains isolated from ear infections.</title>
        <authorList>
            <person name="Baehr T."/>
            <person name="Baumhoegger A.M."/>
        </authorList>
    </citation>
    <scope>NUCLEOTIDE SEQUENCE [LARGE SCALE GENOMIC DNA]</scope>
    <source>
        <strain evidence="6 7">BABAE-6</strain>
    </source>
</reference>
<evidence type="ECO:0000313" key="6">
    <source>
        <dbReference type="EMBL" id="WGH92511.1"/>
    </source>
</evidence>
<dbReference type="Pfam" id="PF00005">
    <property type="entry name" value="ABC_tran"/>
    <property type="match status" value="1"/>
</dbReference>
<protein>
    <submittedName>
        <fullName evidence="6">ATP-binding cassette domain-containing protein</fullName>
    </submittedName>
</protein>